<reference evidence="3" key="1">
    <citation type="submission" date="2020-07" db="EMBL/GenBank/DDBJ databases">
        <title>The High-quality genome of the commercially important snow crab, Chionoecetes opilio.</title>
        <authorList>
            <person name="Jeong J.-H."/>
            <person name="Ryu S."/>
        </authorList>
    </citation>
    <scope>NUCLEOTIDE SEQUENCE</scope>
    <source>
        <strain evidence="3">MADBK_172401_WGS</strain>
        <tissue evidence="3">Digestive gland</tissue>
    </source>
</reference>
<dbReference type="Proteomes" id="UP000770661">
    <property type="component" value="Unassembled WGS sequence"/>
</dbReference>
<feature type="compositionally biased region" description="Low complexity" evidence="2">
    <location>
        <begin position="139"/>
        <end position="160"/>
    </location>
</feature>
<organism evidence="3 4">
    <name type="scientific">Chionoecetes opilio</name>
    <name type="common">Atlantic snow crab</name>
    <name type="synonym">Cancer opilio</name>
    <dbReference type="NCBI Taxonomy" id="41210"/>
    <lineage>
        <taxon>Eukaryota</taxon>
        <taxon>Metazoa</taxon>
        <taxon>Ecdysozoa</taxon>
        <taxon>Arthropoda</taxon>
        <taxon>Crustacea</taxon>
        <taxon>Multicrustacea</taxon>
        <taxon>Malacostraca</taxon>
        <taxon>Eumalacostraca</taxon>
        <taxon>Eucarida</taxon>
        <taxon>Decapoda</taxon>
        <taxon>Pleocyemata</taxon>
        <taxon>Brachyura</taxon>
        <taxon>Eubrachyura</taxon>
        <taxon>Majoidea</taxon>
        <taxon>Majidae</taxon>
        <taxon>Chionoecetes</taxon>
    </lineage>
</organism>
<feature type="region of interest" description="Disordered" evidence="2">
    <location>
        <begin position="1"/>
        <end position="24"/>
    </location>
</feature>
<dbReference type="AlphaFoldDB" id="A0A8J4YBN1"/>
<dbReference type="CDD" id="cd14686">
    <property type="entry name" value="bZIP"/>
    <property type="match status" value="1"/>
</dbReference>
<comment type="caution">
    <text evidence="3">The sequence shown here is derived from an EMBL/GenBank/DDBJ whole genome shotgun (WGS) entry which is preliminary data.</text>
</comment>
<feature type="region of interest" description="Disordered" evidence="2">
    <location>
        <begin position="82"/>
        <end position="101"/>
    </location>
</feature>
<feature type="coiled-coil region" evidence="1">
    <location>
        <begin position="293"/>
        <end position="327"/>
    </location>
</feature>
<evidence type="ECO:0000256" key="2">
    <source>
        <dbReference type="SAM" id="MobiDB-lite"/>
    </source>
</evidence>
<evidence type="ECO:0000256" key="1">
    <source>
        <dbReference type="SAM" id="Coils"/>
    </source>
</evidence>
<proteinExistence type="predicted"/>
<feature type="region of interest" description="Disordered" evidence="2">
    <location>
        <begin position="134"/>
        <end position="269"/>
    </location>
</feature>
<feature type="compositionally biased region" description="Basic and acidic residues" evidence="2">
    <location>
        <begin position="258"/>
        <end position="269"/>
    </location>
</feature>
<evidence type="ECO:0000313" key="4">
    <source>
        <dbReference type="Proteomes" id="UP000770661"/>
    </source>
</evidence>
<name>A0A8J4YBN1_CHIOP</name>
<dbReference type="OrthoDB" id="6382855at2759"/>
<sequence length="343" mass="37566">MEQPRNAPQCQAPWQFGDSPQAPWQPDDSVLQEFICVPDAYPDMLYAPTTLAKVHSRAHTLMGAATPPPLVPELCPPEATSWGAASPPLAHSGPQEAWSLAHSGPQEAWSLAHMSHALQDTQVLLNLHPQARPQELPHHAAPQQQAAPQQPQALHQELPASPQAFPPCLPHAPRQQQQAVHGDHQGPAPLPAPSPMDAGYFPAPSPLQEACPFPPPSALQDGCHPSPLKAGGRLTPCSPRPAGAGARRGRRASRERRPRLYERTEQYPDQLAEKRRLDAINSKKNREARKVKMSSLRRQVVEYTATRDQLHEQVEALRRREADLLTQLTPNALTPTQPPAAAH</sequence>
<evidence type="ECO:0008006" key="5">
    <source>
        <dbReference type="Google" id="ProtNLM"/>
    </source>
</evidence>
<accession>A0A8J4YBN1</accession>
<evidence type="ECO:0000313" key="3">
    <source>
        <dbReference type="EMBL" id="KAG0720311.1"/>
    </source>
</evidence>
<keyword evidence="4" id="KW-1185">Reference proteome</keyword>
<protein>
    <recommendedName>
        <fullName evidence="5">BZIP domain-containing protein</fullName>
    </recommendedName>
</protein>
<keyword evidence="1" id="KW-0175">Coiled coil</keyword>
<gene>
    <name evidence="3" type="ORF">GWK47_006855</name>
</gene>
<feature type="compositionally biased region" description="Basic residues" evidence="2">
    <location>
        <begin position="247"/>
        <end position="257"/>
    </location>
</feature>
<dbReference type="EMBL" id="JACEEZ010013092">
    <property type="protein sequence ID" value="KAG0720311.1"/>
    <property type="molecule type" value="Genomic_DNA"/>
</dbReference>